<evidence type="ECO:0000313" key="2">
    <source>
        <dbReference type="EMBL" id="HJC75764.1"/>
    </source>
</evidence>
<gene>
    <name evidence="2" type="ORF">H9697_12615</name>
</gene>
<keyword evidence="1" id="KW-1133">Transmembrane helix</keyword>
<dbReference type="EMBL" id="DWVY01000064">
    <property type="protein sequence ID" value="HJC75764.1"/>
    <property type="molecule type" value="Genomic_DNA"/>
</dbReference>
<sequence length="110" mass="11874">MNILEKFLALVSVLLLILCTLAPLKRTGLAQKRPWIRHVTGFHTAYGIALLITGLIHGALAGNAPAMMTGKLAWMLLLVLTLLTLVKKKVKDPDASIRGIKLAAMQASGY</sequence>
<organism evidence="2 3">
    <name type="scientific">Candidatus Mediterraneibacter faecavium</name>
    <dbReference type="NCBI Taxonomy" id="2838668"/>
    <lineage>
        <taxon>Bacteria</taxon>
        <taxon>Bacillati</taxon>
        <taxon>Bacillota</taxon>
        <taxon>Clostridia</taxon>
        <taxon>Lachnospirales</taxon>
        <taxon>Lachnospiraceae</taxon>
        <taxon>Mediterraneibacter</taxon>
    </lineage>
</organism>
<dbReference type="Proteomes" id="UP000823902">
    <property type="component" value="Unassembled WGS sequence"/>
</dbReference>
<dbReference type="AlphaFoldDB" id="A0A9D2QA84"/>
<reference evidence="2" key="2">
    <citation type="submission" date="2021-04" db="EMBL/GenBank/DDBJ databases">
        <authorList>
            <person name="Gilroy R."/>
        </authorList>
    </citation>
    <scope>NUCLEOTIDE SEQUENCE</scope>
    <source>
        <strain evidence="2">CHK196-7946</strain>
    </source>
</reference>
<accession>A0A9D2QA84</accession>
<protein>
    <submittedName>
        <fullName evidence="2">Uncharacterized protein</fullName>
    </submittedName>
</protein>
<keyword evidence="1" id="KW-0472">Membrane</keyword>
<evidence type="ECO:0000256" key="1">
    <source>
        <dbReference type="SAM" id="Phobius"/>
    </source>
</evidence>
<feature type="transmembrane region" description="Helical" evidence="1">
    <location>
        <begin position="68"/>
        <end position="86"/>
    </location>
</feature>
<reference evidence="2" key="1">
    <citation type="journal article" date="2021" name="PeerJ">
        <title>Extensive microbial diversity within the chicken gut microbiome revealed by metagenomics and culture.</title>
        <authorList>
            <person name="Gilroy R."/>
            <person name="Ravi A."/>
            <person name="Getino M."/>
            <person name="Pursley I."/>
            <person name="Horton D.L."/>
            <person name="Alikhan N.F."/>
            <person name="Baker D."/>
            <person name="Gharbi K."/>
            <person name="Hall N."/>
            <person name="Watson M."/>
            <person name="Adriaenssens E.M."/>
            <person name="Foster-Nyarko E."/>
            <person name="Jarju S."/>
            <person name="Secka A."/>
            <person name="Antonio M."/>
            <person name="Oren A."/>
            <person name="Chaudhuri R.R."/>
            <person name="La Ragione R."/>
            <person name="Hildebrand F."/>
            <person name="Pallen M.J."/>
        </authorList>
    </citation>
    <scope>NUCLEOTIDE SEQUENCE</scope>
    <source>
        <strain evidence="2">CHK196-7946</strain>
    </source>
</reference>
<keyword evidence="1" id="KW-0812">Transmembrane</keyword>
<feature type="transmembrane region" description="Helical" evidence="1">
    <location>
        <begin position="45"/>
        <end position="62"/>
    </location>
</feature>
<proteinExistence type="predicted"/>
<name>A0A9D2QA84_9FIRM</name>
<evidence type="ECO:0000313" key="3">
    <source>
        <dbReference type="Proteomes" id="UP000823902"/>
    </source>
</evidence>
<feature type="transmembrane region" description="Helical" evidence="1">
    <location>
        <begin position="6"/>
        <end position="24"/>
    </location>
</feature>
<comment type="caution">
    <text evidence="2">The sequence shown here is derived from an EMBL/GenBank/DDBJ whole genome shotgun (WGS) entry which is preliminary data.</text>
</comment>